<dbReference type="RefSeq" id="WP_306844615.1">
    <property type="nucleotide sequence ID" value="NZ_JAUSRL010000004.1"/>
</dbReference>
<dbReference type="EMBL" id="JAUSRL010000004">
    <property type="protein sequence ID" value="MDP9960957.1"/>
    <property type="molecule type" value="Genomic_DNA"/>
</dbReference>
<reference evidence="1 2" key="1">
    <citation type="submission" date="2023-07" db="EMBL/GenBank/DDBJ databases">
        <title>Sorghum-associated microbial communities from plants grown in Nebraska, USA.</title>
        <authorList>
            <person name="Schachtman D."/>
        </authorList>
    </citation>
    <scope>NUCLEOTIDE SEQUENCE [LARGE SCALE GENOMIC DNA]</scope>
    <source>
        <strain evidence="1 2">CC351</strain>
    </source>
</reference>
<organism evidence="1 2">
    <name type="scientific">Chryseobacterium lathyri</name>
    <dbReference type="NCBI Taxonomy" id="395933"/>
    <lineage>
        <taxon>Bacteria</taxon>
        <taxon>Pseudomonadati</taxon>
        <taxon>Bacteroidota</taxon>
        <taxon>Flavobacteriia</taxon>
        <taxon>Flavobacteriales</taxon>
        <taxon>Weeksellaceae</taxon>
        <taxon>Chryseobacterium group</taxon>
        <taxon>Chryseobacterium</taxon>
    </lineage>
</organism>
<name>A0ABT9SPQ2_9FLAO</name>
<protein>
    <submittedName>
        <fullName evidence="1">Uncharacterized protein</fullName>
    </submittedName>
</protein>
<gene>
    <name evidence="1" type="ORF">J2T04_002845</name>
</gene>
<proteinExistence type="predicted"/>
<accession>A0ABT9SPQ2</accession>
<sequence length="53" mass="5656">MLSGIPRLVDVSGGNLKVNFSAMSNVENYGPSNILPGPNQFINLDNGFIMGMD</sequence>
<comment type="caution">
    <text evidence="1">The sequence shown here is derived from an EMBL/GenBank/DDBJ whole genome shotgun (WGS) entry which is preliminary data.</text>
</comment>
<dbReference type="Proteomes" id="UP001235513">
    <property type="component" value="Unassembled WGS sequence"/>
</dbReference>
<evidence type="ECO:0000313" key="2">
    <source>
        <dbReference type="Proteomes" id="UP001235513"/>
    </source>
</evidence>
<keyword evidence="2" id="KW-1185">Reference proteome</keyword>
<evidence type="ECO:0000313" key="1">
    <source>
        <dbReference type="EMBL" id="MDP9960957.1"/>
    </source>
</evidence>